<dbReference type="Proteomes" id="UP000324222">
    <property type="component" value="Unassembled WGS sequence"/>
</dbReference>
<name>A0A5B7GJR1_PORTR</name>
<comment type="caution">
    <text evidence="1">The sequence shown here is derived from an EMBL/GenBank/DDBJ whole genome shotgun (WGS) entry which is preliminary data.</text>
</comment>
<accession>A0A5B7GJR1</accession>
<evidence type="ECO:0000313" key="1">
    <source>
        <dbReference type="EMBL" id="MPC56764.1"/>
    </source>
</evidence>
<gene>
    <name evidence="1" type="ORF">E2C01_050730</name>
</gene>
<keyword evidence="2" id="KW-1185">Reference proteome</keyword>
<protein>
    <submittedName>
        <fullName evidence="1">Uncharacterized protein</fullName>
    </submittedName>
</protein>
<reference evidence="1 2" key="1">
    <citation type="submission" date="2019-05" db="EMBL/GenBank/DDBJ databases">
        <title>Another draft genome of Portunus trituberculatus and its Hox gene families provides insights of decapod evolution.</title>
        <authorList>
            <person name="Jeong J.-H."/>
            <person name="Song I."/>
            <person name="Kim S."/>
            <person name="Choi T."/>
            <person name="Kim D."/>
            <person name="Ryu S."/>
            <person name="Kim W."/>
        </authorList>
    </citation>
    <scope>NUCLEOTIDE SEQUENCE [LARGE SCALE GENOMIC DNA]</scope>
    <source>
        <tissue evidence="1">Muscle</tissue>
    </source>
</reference>
<organism evidence="1 2">
    <name type="scientific">Portunus trituberculatus</name>
    <name type="common">Swimming crab</name>
    <name type="synonym">Neptunus trituberculatus</name>
    <dbReference type="NCBI Taxonomy" id="210409"/>
    <lineage>
        <taxon>Eukaryota</taxon>
        <taxon>Metazoa</taxon>
        <taxon>Ecdysozoa</taxon>
        <taxon>Arthropoda</taxon>
        <taxon>Crustacea</taxon>
        <taxon>Multicrustacea</taxon>
        <taxon>Malacostraca</taxon>
        <taxon>Eumalacostraca</taxon>
        <taxon>Eucarida</taxon>
        <taxon>Decapoda</taxon>
        <taxon>Pleocyemata</taxon>
        <taxon>Brachyura</taxon>
        <taxon>Eubrachyura</taxon>
        <taxon>Portunoidea</taxon>
        <taxon>Portunidae</taxon>
        <taxon>Portuninae</taxon>
        <taxon>Portunus</taxon>
    </lineage>
</organism>
<dbReference type="AlphaFoldDB" id="A0A5B7GJR1"/>
<sequence>MTETRTLIILPDMYTRKCVRSKCFRSCESYNYEYKAKLLPFHPQSEKCSCLLGRPAMQGSRRRSLSRAP</sequence>
<dbReference type="EMBL" id="VSRR010014230">
    <property type="protein sequence ID" value="MPC56764.1"/>
    <property type="molecule type" value="Genomic_DNA"/>
</dbReference>
<proteinExistence type="predicted"/>
<evidence type="ECO:0000313" key="2">
    <source>
        <dbReference type="Proteomes" id="UP000324222"/>
    </source>
</evidence>